<keyword evidence="1" id="KW-1185">Reference proteome</keyword>
<name>A0A0N5AAI2_9BILA</name>
<dbReference type="WBParaSite" id="SMUV_0000115801-mRNA-1">
    <property type="protein sequence ID" value="SMUV_0000115801-mRNA-1"/>
    <property type="gene ID" value="SMUV_0000115801"/>
</dbReference>
<evidence type="ECO:0000313" key="2">
    <source>
        <dbReference type="WBParaSite" id="SMUV_0000115801-mRNA-1"/>
    </source>
</evidence>
<organism evidence="1 2">
    <name type="scientific">Syphacia muris</name>
    <dbReference type="NCBI Taxonomy" id="451379"/>
    <lineage>
        <taxon>Eukaryota</taxon>
        <taxon>Metazoa</taxon>
        <taxon>Ecdysozoa</taxon>
        <taxon>Nematoda</taxon>
        <taxon>Chromadorea</taxon>
        <taxon>Rhabditida</taxon>
        <taxon>Spirurina</taxon>
        <taxon>Oxyuridomorpha</taxon>
        <taxon>Oxyuroidea</taxon>
        <taxon>Oxyuridae</taxon>
        <taxon>Syphacia</taxon>
    </lineage>
</organism>
<dbReference type="SUPFAM" id="SSF53098">
    <property type="entry name" value="Ribonuclease H-like"/>
    <property type="match status" value="1"/>
</dbReference>
<sequence length="137" mass="15481">MSKVALSKVRIASNGSLPESKIKANATFKNTAVDYAGPFHAKVHNDDTVKIWICLFTCIATKALHLETVKDLTAAEFLLPFQRFAARRGTPKTIFSENGTRFVAATTLINIKWKFITPHTPWQGRICERRHTKIRLK</sequence>
<dbReference type="InterPro" id="IPR012337">
    <property type="entry name" value="RNaseH-like_sf"/>
</dbReference>
<proteinExistence type="predicted"/>
<evidence type="ECO:0000313" key="1">
    <source>
        <dbReference type="Proteomes" id="UP000046393"/>
    </source>
</evidence>
<protein>
    <submittedName>
        <fullName evidence="2">Integrase catalytic domain-containing protein</fullName>
    </submittedName>
</protein>
<dbReference type="PANTHER" id="PTHR47331">
    <property type="entry name" value="PHD-TYPE DOMAIN-CONTAINING PROTEIN"/>
    <property type="match status" value="1"/>
</dbReference>
<dbReference type="InterPro" id="IPR036397">
    <property type="entry name" value="RNaseH_sf"/>
</dbReference>
<dbReference type="Proteomes" id="UP000046393">
    <property type="component" value="Unplaced"/>
</dbReference>
<dbReference type="STRING" id="451379.A0A0N5AAI2"/>
<dbReference type="AlphaFoldDB" id="A0A0N5AAI2"/>
<dbReference type="GO" id="GO:0003676">
    <property type="term" value="F:nucleic acid binding"/>
    <property type="evidence" value="ECO:0007669"/>
    <property type="project" value="InterPro"/>
</dbReference>
<accession>A0A0N5AAI2</accession>
<reference evidence="2" key="1">
    <citation type="submission" date="2017-02" db="UniProtKB">
        <authorList>
            <consortium name="WormBaseParasite"/>
        </authorList>
    </citation>
    <scope>IDENTIFICATION</scope>
</reference>
<dbReference type="Gene3D" id="3.30.420.10">
    <property type="entry name" value="Ribonuclease H-like superfamily/Ribonuclease H"/>
    <property type="match status" value="1"/>
</dbReference>